<dbReference type="Proteomes" id="UP001237642">
    <property type="component" value="Unassembled WGS sequence"/>
</dbReference>
<protein>
    <submittedName>
        <fullName evidence="2">Uncharacterized protein</fullName>
    </submittedName>
</protein>
<name>A0AAD8HMS3_9APIA</name>
<feature type="region of interest" description="Disordered" evidence="1">
    <location>
        <begin position="1"/>
        <end position="34"/>
    </location>
</feature>
<organism evidence="2 3">
    <name type="scientific">Heracleum sosnowskyi</name>
    <dbReference type="NCBI Taxonomy" id="360622"/>
    <lineage>
        <taxon>Eukaryota</taxon>
        <taxon>Viridiplantae</taxon>
        <taxon>Streptophyta</taxon>
        <taxon>Embryophyta</taxon>
        <taxon>Tracheophyta</taxon>
        <taxon>Spermatophyta</taxon>
        <taxon>Magnoliopsida</taxon>
        <taxon>eudicotyledons</taxon>
        <taxon>Gunneridae</taxon>
        <taxon>Pentapetalae</taxon>
        <taxon>asterids</taxon>
        <taxon>campanulids</taxon>
        <taxon>Apiales</taxon>
        <taxon>Apiaceae</taxon>
        <taxon>Apioideae</taxon>
        <taxon>apioid superclade</taxon>
        <taxon>Tordylieae</taxon>
        <taxon>Tordyliinae</taxon>
        <taxon>Heracleum</taxon>
    </lineage>
</organism>
<accession>A0AAD8HMS3</accession>
<dbReference type="EMBL" id="JAUIZM010000008">
    <property type="protein sequence ID" value="KAK1370011.1"/>
    <property type="molecule type" value="Genomic_DNA"/>
</dbReference>
<evidence type="ECO:0000313" key="2">
    <source>
        <dbReference type="EMBL" id="KAK1370011.1"/>
    </source>
</evidence>
<sequence>MNSVNTTLSLFPNSHKTHQNTKLSSSSSRNKKKKVKHVNALFVSNNAISRSVKGKLMPGFLVECFPDSDLFKMLTRANLHPFLTYPTKRVLPNLVAEFYANLTLNPGINGIVYLTSIVSDIPCLIDQETFENALNLHPTLTTFDPVDITKTFIFNRDEYMNFLSAFCNVEIPPNVYNNDRDYVQDSHQ</sequence>
<reference evidence="2" key="2">
    <citation type="submission" date="2023-05" db="EMBL/GenBank/DDBJ databases">
        <authorList>
            <person name="Schelkunov M.I."/>
        </authorList>
    </citation>
    <scope>NUCLEOTIDE SEQUENCE</scope>
    <source>
        <strain evidence="2">Hsosn_3</strain>
        <tissue evidence="2">Leaf</tissue>
    </source>
</reference>
<dbReference type="AlphaFoldDB" id="A0AAD8HMS3"/>
<gene>
    <name evidence="2" type="ORF">POM88_036103</name>
</gene>
<proteinExistence type="predicted"/>
<feature type="compositionally biased region" description="Polar residues" evidence="1">
    <location>
        <begin position="1"/>
        <end position="14"/>
    </location>
</feature>
<reference evidence="2" key="1">
    <citation type="submission" date="2023-02" db="EMBL/GenBank/DDBJ databases">
        <title>Genome of toxic invasive species Heracleum sosnowskyi carries increased number of genes despite the absence of recent whole-genome duplications.</title>
        <authorList>
            <person name="Schelkunov M."/>
            <person name="Shtratnikova V."/>
            <person name="Makarenko M."/>
            <person name="Klepikova A."/>
            <person name="Omelchenko D."/>
            <person name="Novikova G."/>
            <person name="Obukhova E."/>
            <person name="Bogdanov V."/>
            <person name="Penin A."/>
            <person name="Logacheva M."/>
        </authorList>
    </citation>
    <scope>NUCLEOTIDE SEQUENCE</scope>
    <source>
        <strain evidence="2">Hsosn_3</strain>
        <tissue evidence="2">Leaf</tissue>
    </source>
</reference>
<evidence type="ECO:0000256" key="1">
    <source>
        <dbReference type="SAM" id="MobiDB-lite"/>
    </source>
</evidence>
<comment type="caution">
    <text evidence="2">The sequence shown here is derived from an EMBL/GenBank/DDBJ whole genome shotgun (WGS) entry which is preliminary data.</text>
</comment>
<evidence type="ECO:0000313" key="3">
    <source>
        <dbReference type="Proteomes" id="UP001237642"/>
    </source>
</evidence>
<keyword evidence="3" id="KW-1185">Reference proteome</keyword>